<name>A0A160NYV9_STRLU</name>
<dbReference type="Proteomes" id="UP000217676">
    <property type="component" value="Chromosome"/>
</dbReference>
<dbReference type="KEGG" id="slau:SLA_2428"/>
<gene>
    <name evidence="1" type="ORF">SLA_2428</name>
</gene>
<protein>
    <submittedName>
        <fullName evidence="1">Uncharacterized protein</fullName>
    </submittedName>
</protein>
<dbReference type="EMBL" id="AP017424">
    <property type="protein sequence ID" value="BAU83355.1"/>
    <property type="molecule type" value="Genomic_DNA"/>
</dbReference>
<sequence length="188" mass="20044">MTGANTTPAARGLESTAVVTRKERRAVVAGWLLGAALNRREAVAGWQQDDVATLACGRLFSAVRVPADLVFAAAGNGTPPEKATTAVLEAVDVFLSGWLDGGAVVMDIPSRLYFFLMPARAGDLWPSRQYPGVVGLGRNAYLGIPVVGRTRPEGRAYWPVEMDTPGDLCWPDEVGALLHRGREALNVS</sequence>
<organism evidence="1 2">
    <name type="scientific">Streptomyces laurentii</name>
    <dbReference type="NCBI Taxonomy" id="39478"/>
    <lineage>
        <taxon>Bacteria</taxon>
        <taxon>Bacillati</taxon>
        <taxon>Actinomycetota</taxon>
        <taxon>Actinomycetes</taxon>
        <taxon>Kitasatosporales</taxon>
        <taxon>Streptomycetaceae</taxon>
        <taxon>Streptomyces</taxon>
    </lineage>
</organism>
<proteinExistence type="predicted"/>
<keyword evidence="2" id="KW-1185">Reference proteome</keyword>
<dbReference type="AlphaFoldDB" id="A0A160NYV9"/>
<evidence type="ECO:0000313" key="1">
    <source>
        <dbReference type="EMBL" id="BAU83355.1"/>
    </source>
</evidence>
<accession>A0A160NYV9</accession>
<evidence type="ECO:0000313" key="2">
    <source>
        <dbReference type="Proteomes" id="UP000217676"/>
    </source>
</evidence>
<reference evidence="1 2" key="1">
    <citation type="journal article" date="2016" name="Genome Announc.">
        <title>Complete Genome Sequence of Thiostrepton-Producing Streptomyces laurentii ATCC 31255.</title>
        <authorList>
            <person name="Doi K."/>
            <person name="Fujino Y."/>
            <person name="Nagayoshi Y."/>
            <person name="Ohshima T."/>
            <person name="Ogata S."/>
        </authorList>
    </citation>
    <scope>NUCLEOTIDE SEQUENCE [LARGE SCALE GENOMIC DNA]</scope>
    <source>
        <strain evidence="1 2">ATCC 31255</strain>
    </source>
</reference>